<evidence type="ECO:0000259" key="1">
    <source>
        <dbReference type="PROSITE" id="PS51819"/>
    </source>
</evidence>
<dbReference type="InterPro" id="IPR037523">
    <property type="entry name" value="VOC_core"/>
</dbReference>
<evidence type="ECO:0000313" key="3">
    <source>
        <dbReference type="Proteomes" id="UP000287996"/>
    </source>
</evidence>
<accession>A0A432ZLP3</accession>
<dbReference type="Proteomes" id="UP000287996">
    <property type="component" value="Unassembled WGS sequence"/>
</dbReference>
<dbReference type="PANTHER" id="PTHR36503">
    <property type="entry name" value="BLR2520 PROTEIN"/>
    <property type="match status" value="1"/>
</dbReference>
<dbReference type="Gene3D" id="3.10.180.10">
    <property type="entry name" value="2,3-Dihydroxybiphenyl 1,2-Dioxygenase, domain 1"/>
    <property type="match status" value="1"/>
</dbReference>
<sequence length="136" mass="14613">MDAKISVITLAVADLARALTFYRDGLGLKTEGIVGEKYDNGACAFFHLAGGLVLALWPAKSMAAELDIEVSTHGSAVMIAHNVDSHAEVDRVMAQARAAGAQWLKAPSELFWGGYGGYFRDLDGHVWEVVYNPKGC</sequence>
<keyword evidence="3" id="KW-1185">Reference proteome</keyword>
<evidence type="ECO:0000313" key="2">
    <source>
        <dbReference type="EMBL" id="RUO78917.1"/>
    </source>
</evidence>
<dbReference type="AlphaFoldDB" id="A0A432ZLP3"/>
<dbReference type="RefSeq" id="WP_126842488.1">
    <property type="nucleotide sequence ID" value="NZ_PIQH01000009.1"/>
</dbReference>
<name>A0A432ZLP3_9GAMM</name>
<organism evidence="2 3">
    <name type="scientific">Idiomarina tyrosinivorans</name>
    <dbReference type="NCBI Taxonomy" id="1445662"/>
    <lineage>
        <taxon>Bacteria</taxon>
        <taxon>Pseudomonadati</taxon>
        <taxon>Pseudomonadota</taxon>
        <taxon>Gammaproteobacteria</taxon>
        <taxon>Alteromonadales</taxon>
        <taxon>Idiomarinaceae</taxon>
        <taxon>Idiomarina</taxon>
    </lineage>
</organism>
<dbReference type="Pfam" id="PF00903">
    <property type="entry name" value="Glyoxalase"/>
    <property type="match status" value="1"/>
</dbReference>
<dbReference type="PANTHER" id="PTHR36503:SF1">
    <property type="entry name" value="BLR2520 PROTEIN"/>
    <property type="match status" value="1"/>
</dbReference>
<comment type="caution">
    <text evidence="2">The sequence shown here is derived from an EMBL/GenBank/DDBJ whole genome shotgun (WGS) entry which is preliminary data.</text>
</comment>
<reference evidence="2 3" key="1">
    <citation type="journal article" date="2011" name="Front. Microbiol.">
        <title>Genomic signatures of strain selection and enhancement in Bacillus atrophaeus var. globigii, a historical biowarfare simulant.</title>
        <authorList>
            <person name="Gibbons H.S."/>
            <person name="Broomall S.M."/>
            <person name="McNew L.A."/>
            <person name="Daligault H."/>
            <person name="Chapman C."/>
            <person name="Bruce D."/>
            <person name="Karavis M."/>
            <person name="Krepps M."/>
            <person name="McGregor P.A."/>
            <person name="Hong C."/>
            <person name="Park K.H."/>
            <person name="Akmal A."/>
            <person name="Feldman A."/>
            <person name="Lin J.S."/>
            <person name="Chang W.E."/>
            <person name="Higgs B.W."/>
            <person name="Demirev P."/>
            <person name="Lindquist J."/>
            <person name="Liem A."/>
            <person name="Fochler E."/>
            <person name="Read T.D."/>
            <person name="Tapia R."/>
            <person name="Johnson S."/>
            <person name="Bishop-Lilly K.A."/>
            <person name="Detter C."/>
            <person name="Han C."/>
            <person name="Sozhamannan S."/>
            <person name="Rosenzweig C.N."/>
            <person name="Skowronski E.W."/>
        </authorList>
    </citation>
    <scope>NUCLEOTIDE SEQUENCE [LARGE SCALE GENOMIC DNA]</scope>
    <source>
        <strain evidence="2 3">CC-PW-9</strain>
    </source>
</reference>
<dbReference type="PROSITE" id="PS51819">
    <property type="entry name" value="VOC"/>
    <property type="match status" value="1"/>
</dbReference>
<feature type="domain" description="VOC" evidence="1">
    <location>
        <begin position="4"/>
        <end position="132"/>
    </location>
</feature>
<proteinExistence type="predicted"/>
<dbReference type="EMBL" id="PIQH01000009">
    <property type="protein sequence ID" value="RUO78917.1"/>
    <property type="molecule type" value="Genomic_DNA"/>
</dbReference>
<dbReference type="OrthoDB" id="4265398at2"/>
<dbReference type="SUPFAM" id="SSF54593">
    <property type="entry name" value="Glyoxalase/Bleomycin resistance protein/Dihydroxybiphenyl dioxygenase"/>
    <property type="match status" value="1"/>
</dbReference>
<dbReference type="InterPro" id="IPR029068">
    <property type="entry name" value="Glyas_Bleomycin-R_OHBP_Dase"/>
</dbReference>
<protein>
    <submittedName>
        <fullName evidence="2">Glyoxalase</fullName>
    </submittedName>
</protein>
<dbReference type="InterPro" id="IPR004360">
    <property type="entry name" value="Glyas_Fos-R_dOase_dom"/>
</dbReference>
<gene>
    <name evidence="2" type="ORF">CWI84_10230</name>
</gene>